<keyword evidence="2 6" id="KW-0637">Prenyltransferase</keyword>
<name>A0A6S7FLW1_PARCT</name>
<dbReference type="Proteomes" id="UP001152795">
    <property type="component" value="Unassembled WGS sequence"/>
</dbReference>
<comment type="caution">
    <text evidence="7">The sequence shown here is derived from an EMBL/GenBank/DDBJ whole genome shotgun (WGS) entry which is preliminary data.</text>
</comment>
<dbReference type="GO" id="GO:0097354">
    <property type="term" value="P:prenylation"/>
    <property type="evidence" value="ECO:0007669"/>
    <property type="project" value="UniProtKB-UniRule"/>
</dbReference>
<dbReference type="SUPFAM" id="SSF48439">
    <property type="entry name" value="Protein prenylyltransferase"/>
    <property type="match status" value="2"/>
</dbReference>
<evidence type="ECO:0000256" key="3">
    <source>
        <dbReference type="ARBA" id="ARBA00022679"/>
    </source>
</evidence>
<dbReference type="GO" id="GO:0004663">
    <property type="term" value="F:Rab geranylgeranyltransferase activity"/>
    <property type="evidence" value="ECO:0007669"/>
    <property type="project" value="UniProtKB-UniRule"/>
</dbReference>
<keyword evidence="3 6" id="KW-0808">Transferase</keyword>
<proteinExistence type="inferred from homology"/>
<keyword evidence="4" id="KW-0677">Repeat</keyword>
<comment type="similarity">
    <text evidence="1 6">Belongs to the protein prenyltransferase subunit alpha family.</text>
</comment>
<evidence type="ECO:0000313" key="7">
    <source>
        <dbReference type="EMBL" id="CAB3980814.1"/>
    </source>
</evidence>
<dbReference type="Gene3D" id="1.25.40.120">
    <property type="entry name" value="Protein prenylyltransferase"/>
    <property type="match status" value="2"/>
</dbReference>
<protein>
    <recommendedName>
        <fullName evidence="6">Geranylgeranyl transferase type-2 subunit alpha</fullName>
        <ecNumber evidence="6">2.5.1.60</ecNumber>
    </recommendedName>
    <alternativeName>
        <fullName evidence="6">Geranylgeranyl transferase type II subunit alpha</fullName>
    </alternativeName>
</protein>
<dbReference type="PROSITE" id="PS51450">
    <property type="entry name" value="LRR"/>
    <property type="match status" value="1"/>
</dbReference>
<reference evidence="7" key="1">
    <citation type="submission" date="2020-04" db="EMBL/GenBank/DDBJ databases">
        <authorList>
            <person name="Alioto T."/>
            <person name="Alioto T."/>
            <person name="Gomez Garrido J."/>
        </authorList>
    </citation>
    <scope>NUCLEOTIDE SEQUENCE</scope>
    <source>
        <strain evidence="7">A484AB</strain>
    </source>
</reference>
<sequence>MHGRLKVRTTAEQAEAKRKERQKKLEIYLKVTNKVNAKRKNGELDEEALNLTGQLLIVNPDFYSLWNYRREVLQHFKNERETTQLKEFCVKELSFLESCLPVNPKSYSIWHHRSWIMLFMPEPDWKKELHLCNVYLSYDERNFHCWDYRRFVAKHAQVSAKEEFEFTSNKIKENFSNYSSWHYRSKLLPKIYPAGPGDTERIEEQALLKEFQLVQNAFFTDPNDQSAWFYHRWLLGRARNELAILLAYVRRSNDHISLYLLYNQSVKLEKVSSVTLKSNEVNVEGDWFNPSKNSHPSHVWISFCIKKRMQYVFRSELTAVHHSFLENELESCQLLLEEEPDNKWTILTIVLLMRAINPMQYAEDVEQHLKRLCEIDYYRKEYYKDLDSKYKLENSIERHFMQFKDNQSECSRAIQLINMNLSCLYHMEQLLLMTDINLSQNRLRYLDDCNMLQCARKICVDNNRLDSIARQGTLNLPCLEELSLNNNNISDISCLQALQDCKKLRELNLKDNPVENLANWRQDLKAILPRLQKLNGEIL</sequence>
<dbReference type="InterPro" id="IPR001611">
    <property type="entry name" value="Leu-rich_rpt"/>
</dbReference>
<dbReference type="Pfam" id="PF14580">
    <property type="entry name" value="LRR_9"/>
    <property type="match status" value="1"/>
</dbReference>
<evidence type="ECO:0000256" key="6">
    <source>
        <dbReference type="RuleBase" id="RU367120"/>
    </source>
</evidence>
<evidence type="ECO:0000313" key="8">
    <source>
        <dbReference type="Proteomes" id="UP001152795"/>
    </source>
</evidence>
<dbReference type="EMBL" id="CACRXK020000327">
    <property type="protein sequence ID" value="CAB3980814.1"/>
    <property type="molecule type" value="Genomic_DNA"/>
</dbReference>
<comment type="function">
    <text evidence="6">Catalyzes the transfer of a geranyl-geranyl moiety from geranyl-geranyl pyrophosphate to cysteines occuring in specific C-terminal amino acid sequences.</text>
</comment>
<evidence type="ECO:0000256" key="2">
    <source>
        <dbReference type="ARBA" id="ARBA00022602"/>
    </source>
</evidence>
<dbReference type="PANTHER" id="PTHR11129">
    <property type="entry name" value="PROTEIN FARNESYLTRANSFERASE ALPHA SUBUNIT/RAB GERANYLGERANYL TRANSFERASE ALPHA SUBUNIT"/>
    <property type="match status" value="1"/>
</dbReference>
<dbReference type="Gene3D" id="3.80.10.10">
    <property type="entry name" value="Ribonuclease Inhibitor"/>
    <property type="match status" value="1"/>
</dbReference>
<dbReference type="PANTHER" id="PTHR11129:SF2">
    <property type="entry name" value="GERANYLGERANYL TRANSFERASE TYPE-2 SUBUNIT ALPHA"/>
    <property type="match status" value="1"/>
</dbReference>
<accession>A0A6S7FLW1</accession>
<evidence type="ECO:0000256" key="4">
    <source>
        <dbReference type="ARBA" id="ARBA00022737"/>
    </source>
</evidence>
<dbReference type="FunFam" id="1.25.40.120:FF:000001">
    <property type="entry name" value="Geranylgeranyl transferase type-2 subunit alpha"/>
    <property type="match status" value="1"/>
</dbReference>
<keyword evidence="8" id="KW-1185">Reference proteome</keyword>
<dbReference type="PROSITE" id="PS51147">
    <property type="entry name" value="PFTA"/>
    <property type="match status" value="5"/>
</dbReference>
<dbReference type="EC" id="2.5.1.60" evidence="6"/>
<gene>
    <name evidence="7" type="ORF">PACLA_8A052977</name>
</gene>
<dbReference type="GO" id="GO:0005968">
    <property type="term" value="C:Rab-protein geranylgeranyltransferase complex"/>
    <property type="evidence" value="ECO:0007669"/>
    <property type="project" value="TreeGrafter"/>
</dbReference>
<organism evidence="7 8">
    <name type="scientific">Paramuricea clavata</name>
    <name type="common">Red gorgonian</name>
    <name type="synonym">Violescent sea-whip</name>
    <dbReference type="NCBI Taxonomy" id="317549"/>
    <lineage>
        <taxon>Eukaryota</taxon>
        <taxon>Metazoa</taxon>
        <taxon>Cnidaria</taxon>
        <taxon>Anthozoa</taxon>
        <taxon>Octocorallia</taxon>
        <taxon>Malacalcyonacea</taxon>
        <taxon>Plexauridae</taxon>
        <taxon>Paramuricea</taxon>
    </lineage>
</organism>
<comment type="catalytic activity">
    <reaction evidence="5 6">
        <text>geranylgeranyl diphosphate + L-cysteinyl-[protein] = S-geranylgeranyl-L-cysteinyl-[protein] + diphosphate</text>
        <dbReference type="Rhea" id="RHEA:21240"/>
        <dbReference type="Rhea" id="RHEA-COMP:10131"/>
        <dbReference type="Rhea" id="RHEA-COMP:11537"/>
        <dbReference type="ChEBI" id="CHEBI:29950"/>
        <dbReference type="ChEBI" id="CHEBI:33019"/>
        <dbReference type="ChEBI" id="CHEBI:57533"/>
        <dbReference type="ChEBI" id="CHEBI:86021"/>
        <dbReference type="EC" id="2.5.1.60"/>
    </reaction>
</comment>
<dbReference type="InterPro" id="IPR032675">
    <property type="entry name" value="LRR_dom_sf"/>
</dbReference>
<dbReference type="OrthoDB" id="1658at2759"/>
<dbReference type="InterPro" id="IPR002088">
    <property type="entry name" value="Prenyl_trans_a"/>
</dbReference>
<dbReference type="SUPFAM" id="SSF52058">
    <property type="entry name" value="L domain-like"/>
    <property type="match status" value="1"/>
</dbReference>
<dbReference type="Pfam" id="PF01239">
    <property type="entry name" value="PPTA"/>
    <property type="match status" value="5"/>
</dbReference>
<evidence type="ECO:0000256" key="5">
    <source>
        <dbReference type="ARBA" id="ARBA00047658"/>
    </source>
</evidence>
<dbReference type="AlphaFoldDB" id="A0A6S7FLW1"/>
<evidence type="ECO:0000256" key="1">
    <source>
        <dbReference type="ARBA" id="ARBA00006734"/>
    </source>
</evidence>